<evidence type="ECO:0000313" key="1">
    <source>
        <dbReference type="EMBL" id="KAK9925964.1"/>
    </source>
</evidence>
<dbReference type="EMBL" id="JBEDUW010000005">
    <property type="protein sequence ID" value="KAK9925964.1"/>
    <property type="molecule type" value="Genomic_DNA"/>
</dbReference>
<accession>A0AAW1WQP6</accession>
<organism evidence="1 2">
    <name type="scientific">Rubus argutus</name>
    <name type="common">Southern blackberry</name>
    <dbReference type="NCBI Taxonomy" id="59490"/>
    <lineage>
        <taxon>Eukaryota</taxon>
        <taxon>Viridiplantae</taxon>
        <taxon>Streptophyta</taxon>
        <taxon>Embryophyta</taxon>
        <taxon>Tracheophyta</taxon>
        <taxon>Spermatophyta</taxon>
        <taxon>Magnoliopsida</taxon>
        <taxon>eudicotyledons</taxon>
        <taxon>Gunneridae</taxon>
        <taxon>Pentapetalae</taxon>
        <taxon>rosids</taxon>
        <taxon>fabids</taxon>
        <taxon>Rosales</taxon>
        <taxon>Rosaceae</taxon>
        <taxon>Rosoideae</taxon>
        <taxon>Rosoideae incertae sedis</taxon>
        <taxon>Rubus</taxon>
    </lineage>
</organism>
<protein>
    <submittedName>
        <fullName evidence="1">Uncharacterized protein</fullName>
    </submittedName>
</protein>
<name>A0AAW1WQP6_RUBAR</name>
<gene>
    <name evidence="1" type="ORF">M0R45_023220</name>
</gene>
<reference evidence="1 2" key="1">
    <citation type="journal article" date="2023" name="G3 (Bethesda)">
        <title>A chromosome-length genome assembly and annotation of blackberry (Rubus argutus, cv. 'Hillquist').</title>
        <authorList>
            <person name="Bruna T."/>
            <person name="Aryal R."/>
            <person name="Dudchenko O."/>
            <person name="Sargent D.J."/>
            <person name="Mead D."/>
            <person name="Buti M."/>
            <person name="Cavallini A."/>
            <person name="Hytonen T."/>
            <person name="Andres J."/>
            <person name="Pham M."/>
            <person name="Weisz D."/>
            <person name="Mascagni F."/>
            <person name="Usai G."/>
            <person name="Natali L."/>
            <person name="Bassil N."/>
            <person name="Fernandez G.E."/>
            <person name="Lomsadze A."/>
            <person name="Armour M."/>
            <person name="Olukolu B."/>
            <person name="Poorten T."/>
            <person name="Britton C."/>
            <person name="Davik J."/>
            <person name="Ashrafi H."/>
            <person name="Aiden E.L."/>
            <person name="Borodovsky M."/>
            <person name="Worthington M."/>
        </authorList>
    </citation>
    <scope>NUCLEOTIDE SEQUENCE [LARGE SCALE GENOMIC DNA]</scope>
    <source>
        <strain evidence="1">PI 553951</strain>
    </source>
</reference>
<keyword evidence="2" id="KW-1185">Reference proteome</keyword>
<proteinExistence type="predicted"/>
<dbReference type="Proteomes" id="UP001457282">
    <property type="component" value="Unassembled WGS sequence"/>
</dbReference>
<dbReference type="AlphaFoldDB" id="A0AAW1WQP6"/>
<sequence length="158" mass="17856">MSNERHYSRINVSQSQTVETVIGRTQFSSSSNLLRVEIKLFKSIESVWVTDDCDVGVINDQSIKLEAHEKPITVPHAKLFSDQSSSMMGRILSGMHVPKDEQPNIILQIFHGINVVLTEQTTVPGLKTMPNVLVDIYDVTLQLQNINDDQTYSTRNRD</sequence>
<comment type="caution">
    <text evidence="1">The sequence shown here is derived from an EMBL/GenBank/DDBJ whole genome shotgun (WGS) entry which is preliminary data.</text>
</comment>
<evidence type="ECO:0000313" key="2">
    <source>
        <dbReference type="Proteomes" id="UP001457282"/>
    </source>
</evidence>